<organism evidence="1 2">
    <name type="scientific">Clarias magur</name>
    <name type="common">Asian catfish</name>
    <name type="synonym">Macropteronotus magur</name>
    <dbReference type="NCBI Taxonomy" id="1594786"/>
    <lineage>
        <taxon>Eukaryota</taxon>
        <taxon>Metazoa</taxon>
        <taxon>Chordata</taxon>
        <taxon>Craniata</taxon>
        <taxon>Vertebrata</taxon>
        <taxon>Euteleostomi</taxon>
        <taxon>Actinopterygii</taxon>
        <taxon>Neopterygii</taxon>
        <taxon>Teleostei</taxon>
        <taxon>Ostariophysi</taxon>
        <taxon>Siluriformes</taxon>
        <taxon>Clariidae</taxon>
        <taxon>Clarias</taxon>
    </lineage>
</organism>
<dbReference type="EMBL" id="QNUK01000053">
    <property type="protein sequence ID" value="KAF5904741.1"/>
    <property type="molecule type" value="Genomic_DNA"/>
</dbReference>
<reference evidence="1" key="1">
    <citation type="submission" date="2020-07" db="EMBL/GenBank/DDBJ databases">
        <title>Clarias magur genome sequencing, assembly and annotation.</title>
        <authorList>
            <person name="Kushwaha B."/>
            <person name="Kumar R."/>
            <person name="Das P."/>
            <person name="Joshi C.G."/>
            <person name="Kumar D."/>
            <person name="Nagpure N.S."/>
            <person name="Pandey M."/>
            <person name="Agarwal S."/>
            <person name="Srivastava S."/>
            <person name="Singh M."/>
            <person name="Sahoo L."/>
            <person name="Jayasankar P."/>
            <person name="Meher P.K."/>
            <person name="Koringa P.G."/>
            <person name="Iquebal M.A."/>
            <person name="Das S.P."/>
            <person name="Bit A."/>
            <person name="Patnaik S."/>
            <person name="Patel N."/>
            <person name="Shah T.M."/>
            <person name="Hinsu A."/>
            <person name="Jena J.K."/>
        </authorList>
    </citation>
    <scope>NUCLEOTIDE SEQUENCE</scope>
    <source>
        <strain evidence="1">CIFAMagur01</strain>
        <tissue evidence="1">Testis</tissue>
    </source>
</reference>
<keyword evidence="2" id="KW-1185">Reference proteome</keyword>
<protein>
    <submittedName>
        <fullName evidence="1">Uncharacterized protein</fullName>
    </submittedName>
</protein>
<dbReference type="AlphaFoldDB" id="A0A8J4X7P0"/>
<accession>A0A8J4X7P0</accession>
<dbReference type="Proteomes" id="UP000727407">
    <property type="component" value="Unassembled WGS sequence"/>
</dbReference>
<sequence length="51" mass="5853">GTRKLRFVNRRDALCHLRREGLRVACSAFPHACQPNHCGQEPPNFTESLFD</sequence>
<comment type="caution">
    <text evidence="1">The sequence shown here is derived from an EMBL/GenBank/DDBJ whole genome shotgun (WGS) entry which is preliminary data.</text>
</comment>
<feature type="non-terminal residue" evidence="1">
    <location>
        <position position="1"/>
    </location>
</feature>
<proteinExistence type="predicted"/>
<name>A0A8J4X7P0_CLAMG</name>
<evidence type="ECO:0000313" key="2">
    <source>
        <dbReference type="Proteomes" id="UP000727407"/>
    </source>
</evidence>
<evidence type="ECO:0000313" key="1">
    <source>
        <dbReference type="EMBL" id="KAF5904741.1"/>
    </source>
</evidence>
<gene>
    <name evidence="1" type="ORF">DAT39_005535</name>
</gene>